<dbReference type="Pfam" id="PF01532">
    <property type="entry name" value="Glyco_hydro_47"/>
    <property type="match status" value="1"/>
</dbReference>
<keyword evidence="6" id="KW-1185">Reference proteome</keyword>
<dbReference type="GO" id="GO:1904380">
    <property type="term" value="P:endoplasmic reticulum mannose trimming"/>
    <property type="evidence" value="ECO:0007669"/>
    <property type="project" value="InterPro"/>
</dbReference>
<evidence type="ECO:0000256" key="2">
    <source>
        <dbReference type="ARBA" id="ARBA00007658"/>
    </source>
</evidence>
<dbReference type="InterPro" id="IPR001382">
    <property type="entry name" value="Glyco_hydro_47"/>
</dbReference>
<dbReference type="InterPro" id="IPR044674">
    <property type="entry name" value="EDEM1/2/3"/>
</dbReference>
<dbReference type="GO" id="GO:0005509">
    <property type="term" value="F:calcium ion binding"/>
    <property type="evidence" value="ECO:0007669"/>
    <property type="project" value="InterPro"/>
</dbReference>
<protein>
    <submittedName>
        <fullName evidence="5">ER degradation-enhancing alpha-mannosidase-like protein 1</fullName>
    </submittedName>
</protein>
<evidence type="ECO:0000256" key="1">
    <source>
        <dbReference type="ARBA" id="ARBA00004240"/>
    </source>
</evidence>
<organism evidence="5 6">
    <name type="scientific">Araneus ventricosus</name>
    <name type="common">Orbweaver spider</name>
    <name type="synonym">Epeira ventricosa</name>
    <dbReference type="NCBI Taxonomy" id="182803"/>
    <lineage>
        <taxon>Eukaryota</taxon>
        <taxon>Metazoa</taxon>
        <taxon>Ecdysozoa</taxon>
        <taxon>Arthropoda</taxon>
        <taxon>Chelicerata</taxon>
        <taxon>Arachnida</taxon>
        <taxon>Araneae</taxon>
        <taxon>Araneomorphae</taxon>
        <taxon>Entelegynae</taxon>
        <taxon>Araneoidea</taxon>
        <taxon>Araneidae</taxon>
        <taxon>Araneus</taxon>
    </lineage>
</organism>
<dbReference type="GO" id="GO:0044322">
    <property type="term" value="C:endoplasmic reticulum quality control compartment"/>
    <property type="evidence" value="ECO:0007669"/>
    <property type="project" value="GOC"/>
</dbReference>
<evidence type="ECO:0000256" key="4">
    <source>
        <dbReference type="ARBA" id="ARBA00023180"/>
    </source>
</evidence>
<dbReference type="AlphaFoldDB" id="A0A4Y2HGC2"/>
<keyword evidence="3" id="KW-0256">Endoplasmic reticulum</keyword>
<dbReference type="GO" id="GO:0016020">
    <property type="term" value="C:membrane"/>
    <property type="evidence" value="ECO:0007669"/>
    <property type="project" value="InterPro"/>
</dbReference>
<dbReference type="PANTHER" id="PTHR45679">
    <property type="entry name" value="ER DEGRADATION-ENHANCING ALPHA-MANNOSIDASE-LIKE PROTEIN 2"/>
    <property type="match status" value="1"/>
</dbReference>
<comment type="subcellular location">
    <subcellularLocation>
        <location evidence="1">Endoplasmic reticulum</location>
    </subcellularLocation>
</comment>
<dbReference type="InterPro" id="IPR012341">
    <property type="entry name" value="6hp_glycosidase-like_sf"/>
</dbReference>
<proteinExistence type="inferred from homology"/>
<gene>
    <name evidence="5" type="primary">Edem1_0</name>
    <name evidence="5" type="ORF">AVEN_110102_1</name>
</gene>
<keyword evidence="4" id="KW-0325">Glycoprotein</keyword>
<dbReference type="GO" id="GO:0005975">
    <property type="term" value="P:carbohydrate metabolic process"/>
    <property type="evidence" value="ECO:0007669"/>
    <property type="project" value="InterPro"/>
</dbReference>
<comment type="caution">
    <text evidence="5">The sequence shown here is derived from an EMBL/GenBank/DDBJ whole genome shotgun (WGS) entry which is preliminary data.</text>
</comment>
<evidence type="ECO:0000256" key="3">
    <source>
        <dbReference type="ARBA" id="ARBA00022824"/>
    </source>
</evidence>
<evidence type="ECO:0000313" key="6">
    <source>
        <dbReference type="Proteomes" id="UP000499080"/>
    </source>
</evidence>
<dbReference type="InterPro" id="IPR036026">
    <property type="entry name" value="Seven-hairpin_glycosidases"/>
</dbReference>
<accession>A0A4Y2HGC2</accession>
<evidence type="ECO:0000313" key="5">
    <source>
        <dbReference type="EMBL" id="GBM64378.1"/>
    </source>
</evidence>
<dbReference type="OrthoDB" id="6378187at2759"/>
<dbReference type="EMBL" id="BGPR01181629">
    <property type="protein sequence ID" value="GBM64378.1"/>
    <property type="molecule type" value="Genomic_DNA"/>
</dbReference>
<dbReference type="PANTHER" id="PTHR45679:SF5">
    <property type="entry name" value="ER DEGRADATION-ENHANCING ALPHA-MANNOSIDASE-LIKE PROTEIN 1"/>
    <property type="match status" value="1"/>
</dbReference>
<dbReference type="Proteomes" id="UP000499080">
    <property type="component" value="Unassembled WGS sequence"/>
</dbReference>
<dbReference type="SUPFAM" id="SSF48225">
    <property type="entry name" value="Seven-hairpin glycosidases"/>
    <property type="match status" value="1"/>
</dbReference>
<sequence>MHFQILGSLLSGHLLINDTNQPFGNLKPVGYNNELLHLAHELASRLLPAFGNTSTGLPYPRVNLRHGVPADVSTHTCTAGAGSLLLEFGMLSRLIGDPVYEGVARRAVKALWELRSKNTGLLGDFLNFFI</sequence>
<name>A0A4Y2HGC2_ARAVE</name>
<comment type="similarity">
    <text evidence="2">Belongs to the glycosyl hydrolase 47 family.</text>
</comment>
<dbReference type="Gene3D" id="1.50.10.10">
    <property type="match status" value="1"/>
</dbReference>
<dbReference type="GO" id="GO:0004571">
    <property type="term" value="F:mannosyl-oligosaccharide 1,2-alpha-mannosidase activity"/>
    <property type="evidence" value="ECO:0007669"/>
    <property type="project" value="InterPro"/>
</dbReference>
<reference evidence="5 6" key="1">
    <citation type="journal article" date="2019" name="Sci. Rep.">
        <title>Orb-weaving spider Araneus ventricosus genome elucidates the spidroin gene catalogue.</title>
        <authorList>
            <person name="Kono N."/>
            <person name="Nakamura H."/>
            <person name="Ohtoshi R."/>
            <person name="Moran D.A.P."/>
            <person name="Shinohara A."/>
            <person name="Yoshida Y."/>
            <person name="Fujiwara M."/>
            <person name="Mori M."/>
            <person name="Tomita M."/>
            <person name="Arakawa K."/>
        </authorList>
    </citation>
    <scope>NUCLEOTIDE SEQUENCE [LARGE SCALE GENOMIC DNA]</scope>
</reference>